<dbReference type="Gene3D" id="3.20.20.370">
    <property type="entry name" value="Glycoside hydrolase/deacetylase"/>
    <property type="match status" value="1"/>
</dbReference>
<keyword evidence="3" id="KW-1185">Reference proteome</keyword>
<name>A0A7D5QDU8_9EURY</name>
<accession>A0A7D5QDU8</accession>
<dbReference type="InterPro" id="IPR011330">
    <property type="entry name" value="Glyco_hydro/deAcase_b/a-brl"/>
</dbReference>
<dbReference type="InterPro" id="IPR002509">
    <property type="entry name" value="NODB_dom"/>
</dbReference>
<dbReference type="CDD" id="cd10585">
    <property type="entry name" value="CE4_SF"/>
    <property type="match status" value="1"/>
</dbReference>
<protein>
    <recommendedName>
        <fullName evidence="1">NodB homology domain-containing protein</fullName>
    </recommendedName>
</protein>
<dbReference type="AlphaFoldDB" id="A0A7D5QDU8"/>
<gene>
    <name evidence="2" type="ORF">HUG12_00915</name>
</gene>
<evidence type="ECO:0000313" key="2">
    <source>
        <dbReference type="EMBL" id="QLG63939.1"/>
    </source>
</evidence>
<evidence type="ECO:0000313" key="3">
    <source>
        <dbReference type="Proteomes" id="UP000509626"/>
    </source>
</evidence>
<dbReference type="KEGG" id="halu:HUG12_00915"/>
<organism evidence="2 3">
    <name type="scientific">Halorarum salinum</name>
    <dbReference type="NCBI Taxonomy" id="2743089"/>
    <lineage>
        <taxon>Archaea</taxon>
        <taxon>Methanobacteriati</taxon>
        <taxon>Methanobacteriota</taxon>
        <taxon>Stenosarchaea group</taxon>
        <taxon>Halobacteria</taxon>
        <taxon>Halobacteriales</taxon>
        <taxon>Haloferacaceae</taxon>
        <taxon>Halorarum</taxon>
    </lineage>
</organism>
<dbReference type="GO" id="GO:0005975">
    <property type="term" value="P:carbohydrate metabolic process"/>
    <property type="evidence" value="ECO:0007669"/>
    <property type="project" value="InterPro"/>
</dbReference>
<dbReference type="Proteomes" id="UP000509626">
    <property type="component" value="Chromosome"/>
</dbReference>
<dbReference type="SUPFAM" id="SSF88713">
    <property type="entry name" value="Glycoside hydrolase/deacetylase"/>
    <property type="match status" value="1"/>
</dbReference>
<sequence>MAFTFDWYGEFLDRLRSHGYRFRGYHEPLESGDLVLRHDVDWSPRRALRTARMEAERGVEATYFFLLTSPFYNVQHKPNREIVSRLEELGHDVGLHFSTHQYWNDEPPEEDLVDRVRAEQRILAEVASDPVSAVSFHRPPEWIFRRSFRSFESTYEERFFTDVAYRGDSNQRWRDEPPLADGFPDRMQVLTHPGLWGEEDASFVERLSALEDSTLGRTRRFMEEQFVEKKYNIDEFCDFGEFEASGRVAVSRRQR</sequence>
<reference evidence="2 3" key="1">
    <citation type="submission" date="2020-06" db="EMBL/GenBank/DDBJ databases">
        <title>NJ-3-1, isolated from saline soil.</title>
        <authorList>
            <person name="Cui H.L."/>
            <person name="Shi X."/>
        </authorList>
    </citation>
    <scope>NUCLEOTIDE SEQUENCE [LARGE SCALE GENOMIC DNA]</scope>
    <source>
        <strain evidence="2 3">NJ-3-1</strain>
    </source>
</reference>
<dbReference type="EMBL" id="CP058579">
    <property type="protein sequence ID" value="QLG63939.1"/>
    <property type="molecule type" value="Genomic_DNA"/>
</dbReference>
<evidence type="ECO:0000259" key="1">
    <source>
        <dbReference type="Pfam" id="PF01522"/>
    </source>
</evidence>
<feature type="domain" description="NodB homology" evidence="1">
    <location>
        <begin position="55"/>
        <end position="140"/>
    </location>
</feature>
<proteinExistence type="predicted"/>
<dbReference type="GO" id="GO:0016810">
    <property type="term" value="F:hydrolase activity, acting on carbon-nitrogen (but not peptide) bonds"/>
    <property type="evidence" value="ECO:0007669"/>
    <property type="project" value="InterPro"/>
</dbReference>
<dbReference type="Pfam" id="PF01522">
    <property type="entry name" value="Polysacc_deac_1"/>
    <property type="match status" value="1"/>
</dbReference>